<dbReference type="SUPFAM" id="SSF56935">
    <property type="entry name" value="Porins"/>
    <property type="match status" value="1"/>
</dbReference>
<gene>
    <name evidence="16" type="ORF">EOE18_03175</name>
</gene>
<keyword evidence="9 11" id="KW-0472">Membrane</keyword>
<dbReference type="InterPro" id="IPR012910">
    <property type="entry name" value="Plug_dom"/>
</dbReference>
<proteinExistence type="inferred from homology"/>
<comment type="caution">
    <text evidence="16">The sequence shown here is derived from an EMBL/GenBank/DDBJ whole genome shotgun (WGS) entry which is preliminary data.</text>
</comment>
<dbReference type="InterPro" id="IPR000531">
    <property type="entry name" value="Beta-barrel_TonB"/>
</dbReference>
<accession>A0A3S2YA88</accession>
<dbReference type="GO" id="GO:0006826">
    <property type="term" value="P:iron ion transport"/>
    <property type="evidence" value="ECO:0007669"/>
    <property type="project" value="UniProtKB-KW"/>
</dbReference>
<evidence type="ECO:0000259" key="15">
    <source>
        <dbReference type="Pfam" id="PF07715"/>
    </source>
</evidence>
<evidence type="ECO:0000259" key="14">
    <source>
        <dbReference type="Pfam" id="PF00593"/>
    </source>
</evidence>
<keyword evidence="6" id="KW-0408">Iron</keyword>
<evidence type="ECO:0000256" key="8">
    <source>
        <dbReference type="ARBA" id="ARBA00023077"/>
    </source>
</evidence>
<dbReference type="GO" id="GO:0009279">
    <property type="term" value="C:cell outer membrane"/>
    <property type="evidence" value="ECO:0007669"/>
    <property type="project" value="UniProtKB-SubCell"/>
</dbReference>
<dbReference type="InterPro" id="IPR039426">
    <property type="entry name" value="TonB-dep_rcpt-like"/>
</dbReference>
<keyword evidence="3 11" id="KW-1134">Transmembrane beta strand</keyword>
<evidence type="ECO:0000313" key="16">
    <source>
        <dbReference type="EMBL" id="RVU06975.1"/>
    </source>
</evidence>
<keyword evidence="4" id="KW-0410">Iron transport</keyword>
<comment type="subcellular location">
    <subcellularLocation>
        <location evidence="1 11">Cell outer membrane</location>
        <topology evidence="1 11">Multi-pass membrane protein</topology>
    </subcellularLocation>
</comment>
<keyword evidence="8 12" id="KW-0798">TonB box</keyword>
<dbReference type="EMBL" id="SACO01000002">
    <property type="protein sequence ID" value="RVU06975.1"/>
    <property type="molecule type" value="Genomic_DNA"/>
</dbReference>
<reference evidence="16 17" key="1">
    <citation type="submission" date="2019-01" db="EMBL/GenBank/DDBJ databases">
        <authorList>
            <person name="Chen W.-M."/>
        </authorList>
    </citation>
    <scope>NUCLEOTIDE SEQUENCE [LARGE SCALE GENOMIC DNA]</scope>
    <source>
        <strain evidence="16 17">FSY-9</strain>
    </source>
</reference>
<keyword evidence="13" id="KW-0732">Signal</keyword>
<dbReference type="AlphaFoldDB" id="A0A3S2YA88"/>
<evidence type="ECO:0000256" key="7">
    <source>
        <dbReference type="ARBA" id="ARBA00023065"/>
    </source>
</evidence>
<evidence type="ECO:0000256" key="6">
    <source>
        <dbReference type="ARBA" id="ARBA00023004"/>
    </source>
</evidence>
<protein>
    <submittedName>
        <fullName evidence="16">TonB-dependent receptor</fullName>
    </submittedName>
</protein>
<dbReference type="PROSITE" id="PS52016">
    <property type="entry name" value="TONB_DEPENDENT_REC_3"/>
    <property type="match status" value="1"/>
</dbReference>
<evidence type="ECO:0000256" key="2">
    <source>
        <dbReference type="ARBA" id="ARBA00022448"/>
    </source>
</evidence>
<keyword evidence="16" id="KW-0675">Receptor</keyword>
<keyword evidence="5 11" id="KW-0812">Transmembrane</keyword>
<evidence type="ECO:0000256" key="10">
    <source>
        <dbReference type="ARBA" id="ARBA00023237"/>
    </source>
</evidence>
<evidence type="ECO:0000256" key="9">
    <source>
        <dbReference type="ARBA" id="ARBA00023136"/>
    </source>
</evidence>
<dbReference type="InterPro" id="IPR036942">
    <property type="entry name" value="Beta-barrel_TonB_sf"/>
</dbReference>
<keyword evidence="17" id="KW-1185">Reference proteome</keyword>
<comment type="similarity">
    <text evidence="11 12">Belongs to the TonB-dependent receptor family.</text>
</comment>
<evidence type="ECO:0000256" key="1">
    <source>
        <dbReference type="ARBA" id="ARBA00004571"/>
    </source>
</evidence>
<evidence type="ECO:0000256" key="5">
    <source>
        <dbReference type="ARBA" id="ARBA00022692"/>
    </source>
</evidence>
<keyword evidence="10 11" id="KW-0998">Cell outer membrane</keyword>
<evidence type="ECO:0000256" key="11">
    <source>
        <dbReference type="PROSITE-ProRule" id="PRU01360"/>
    </source>
</evidence>
<evidence type="ECO:0000256" key="3">
    <source>
        <dbReference type="ARBA" id="ARBA00022452"/>
    </source>
</evidence>
<dbReference type="OrthoDB" id="9760494at2"/>
<feature type="domain" description="TonB-dependent receptor plug" evidence="15">
    <location>
        <begin position="55"/>
        <end position="162"/>
    </location>
</feature>
<keyword evidence="7" id="KW-0406">Ion transport</keyword>
<evidence type="ECO:0000256" key="4">
    <source>
        <dbReference type="ARBA" id="ARBA00022496"/>
    </source>
</evidence>
<organism evidence="16 17">
    <name type="scientific">Novosphingobium umbonatum</name>
    <dbReference type="NCBI Taxonomy" id="1908524"/>
    <lineage>
        <taxon>Bacteria</taxon>
        <taxon>Pseudomonadati</taxon>
        <taxon>Pseudomonadota</taxon>
        <taxon>Alphaproteobacteria</taxon>
        <taxon>Sphingomonadales</taxon>
        <taxon>Sphingomonadaceae</taxon>
        <taxon>Novosphingobium</taxon>
    </lineage>
</organism>
<dbReference type="PANTHER" id="PTHR32552">
    <property type="entry name" value="FERRICHROME IRON RECEPTOR-RELATED"/>
    <property type="match status" value="1"/>
</dbReference>
<name>A0A3S2YA88_9SPHN</name>
<feature type="domain" description="TonB-dependent receptor-like beta-barrel" evidence="14">
    <location>
        <begin position="361"/>
        <end position="780"/>
    </location>
</feature>
<dbReference type="RefSeq" id="WP_127706156.1">
    <property type="nucleotide sequence ID" value="NZ_SACO01000002.1"/>
</dbReference>
<evidence type="ECO:0000256" key="13">
    <source>
        <dbReference type="SAM" id="SignalP"/>
    </source>
</evidence>
<keyword evidence="2 11" id="KW-0813">Transport</keyword>
<dbReference type="PANTHER" id="PTHR32552:SF81">
    <property type="entry name" value="TONB-DEPENDENT OUTER MEMBRANE RECEPTOR"/>
    <property type="match status" value="1"/>
</dbReference>
<dbReference type="Proteomes" id="UP000282837">
    <property type="component" value="Unassembled WGS sequence"/>
</dbReference>
<feature type="chain" id="PRO_5018635436" evidence="13">
    <location>
        <begin position="32"/>
        <end position="826"/>
    </location>
</feature>
<feature type="signal peptide" evidence="13">
    <location>
        <begin position="1"/>
        <end position="31"/>
    </location>
</feature>
<dbReference type="Gene3D" id="2.40.170.20">
    <property type="entry name" value="TonB-dependent receptor, beta-barrel domain"/>
    <property type="match status" value="2"/>
</dbReference>
<evidence type="ECO:0000313" key="17">
    <source>
        <dbReference type="Proteomes" id="UP000282837"/>
    </source>
</evidence>
<sequence>MKTRILKASVAASTSALALVLAVGVATPALAADAPAADEAGSITVTARKRSEDILKVPVTITALTADALEKRGVTSMTTLAQSTPGININDNNSGRSDRSFQQIVLRGFTPSTTLATTTSMFIDGVAVASPSSIMSITDPKQVDIIKGPQSAYYGRNTFAGAINITTREPTGEWHGSLMGMAGTRDNYRLQAAVEGPIFGDMLTFRVTGEQFGKGGSYKNAYDGSKLGAQKSTTATALLVFKPAHNLTMKLFGLRSEDKDGAGAQSRLYAYNVTNSAGATIITNQSNCSFQGNTRGVAGQGTAVTNAYICGVTPKMANVVSSNSTANAAIKSWLASPVNRVVDPSEGVDGFGLRRISHHAHLSTDWVINEHLTATVLGGYNREVWTDLLDLDGYDSSTITSTTNPLGYWSYTYLVERKTNDWSAEARMAYKFGKVRGVVGASYLKAQAIQGGGGGLGALTSANLTVGGLSENRTTGLFFGATWDATDKLSVSVEGRYQMDTLGAYARPSGQVVPSSAYIPAATYAGGAQLAKYDYKNFTPRVILNYQFSPSTMAYVSWAKGVNPAQLNVNILSQSDSVQKAAVNAGGQLAISPEKITNYEVGVKGKLLDGKIRYAAAAYYAQWRNQINAITIVAPDSTSATGLSFINTSANSGDVDLKGAEIEASWKVNDLITLDSAAAINASKILDFKSTTISQLTGVFDFYGKEMKNTSKYSANFGVNLGGSVGDTDAHWFSRLDWNFKSGQWANESNTLRTPDRHIFNLRGGVSKGNISVEAFVTNLFNNHTYTSIADNYTIDNSLSKLTYYSAVVLGLPELRTFGIQAKVKM</sequence>
<evidence type="ECO:0000256" key="12">
    <source>
        <dbReference type="RuleBase" id="RU003357"/>
    </source>
</evidence>
<dbReference type="Pfam" id="PF07715">
    <property type="entry name" value="Plug"/>
    <property type="match status" value="1"/>
</dbReference>
<dbReference type="Pfam" id="PF00593">
    <property type="entry name" value="TonB_dep_Rec_b-barrel"/>
    <property type="match status" value="1"/>
</dbReference>